<dbReference type="Gene3D" id="1.10.10.10">
    <property type="entry name" value="Winged helix-like DNA-binding domain superfamily/Winged helix DNA-binding domain"/>
    <property type="match status" value="2"/>
</dbReference>
<dbReference type="Pfam" id="PF04542">
    <property type="entry name" value="Sigma70_r2"/>
    <property type="match status" value="1"/>
</dbReference>
<keyword evidence="4" id="KW-0804">Transcription</keyword>
<proteinExistence type="predicted"/>
<dbReference type="GO" id="GO:0006352">
    <property type="term" value="P:DNA-templated transcription initiation"/>
    <property type="evidence" value="ECO:0007669"/>
    <property type="project" value="InterPro"/>
</dbReference>
<dbReference type="InterPro" id="IPR014284">
    <property type="entry name" value="RNA_pol_sigma-70_dom"/>
</dbReference>
<evidence type="ECO:0000256" key="3">
    <source>
        <dbReference type="ARBA" id="ARBA00023125"/>
    </source>
</evidence>
<evidence type="ECO:0000259" key="6">
    <source>
        <dbReference type="Pfam" id="PF04542"/>
    </source>
</evidence>
<dbReference type="NCBIfam" id="TIGR02937">
    <property type="entry name" value="sigma70-ECF"/>
    <property type="match status" value="1"/>
</dbReference>
<sequence length="256" mass="29733">MDSKRQKGQFNEKIQQYQETDNEELATFLLLEYEPMVKMAAKKMSRNRPDFYEDLFQVGQMSLLRSLQQFDTSKGFIFEAYAMKSLIGHMKNYLRDKSWYIQVPRKIKEKGARIQQTIDELTMKLERSPDIHEIAESLELTVEQTIEVLVGREYYQYVSIDTPLKSEEDSATIGDIIGSEDDDFQDLENRLDLHEAINQLAEQDKHVLHLAFVENESQRTIAKRLGISQVTVSRIQKRAVSELRQILSDSSLTGSK</sequence>
<evidence type="ECO:0000256" key="2">
    <source>
        <dbReference type="ARBA" id="ARBA00023082"/>
    </source>
</evidence>
<evidence type="ECO:0000256" key="1">
    <source>
        <dbReference type="ARBA" id="ARBA00023015"/>
    </source>
</evidence>
<name>A0A419SFR8_9BACL</name>
<keyword evidence="9" id="KW-1185">Reference proteome</keyword>
<keyword evidence="2" id="KW-0731">Sigma factor</keyword>
<evidence type="ECO:0000259" key="7">
    <source>
        <dbReference type="Pfam" id="PF04545"/>
    </source>
</evidence>
<evidence type="ECO:0000256" key="4">
    <source>
        <dbReference type="ARBA" id="ARBA00023163"/>
    </source>
</evidence>
<keyword evidence="3" id="KW-0238">DNA-binding</keyword>
<dbReference type="SUPFAM" id="SSF88659">
    <property type="entry name" value="Sigma3 and sigma4 domains of RNA polymerase sigma factors"/>
    <property type="match status" value="2"/>
</dbReference>
<feature type="domain" description="RNA polymerase sigma-70 region 2" evidence="6">
    <location>
        <begin position="31"/>
        <end position="99"/>
    </location>
</feature>
<dbReference type="InterPro" id="IPR007624">
    <property type="entry name" value="RNA_pol_sigma70_r3"/>
</dbReference>
<accession>A0A419SFR8</accession>
<dbReference type="EMBL" id="MCHY01000009">
    <property type="protein sequence ID" value="RKD22632.1"/>
    <property type="molecule type" value="Genomic_DNA"/>
</dbReference>
<protein>
    <submittedName>
        <fullName evidence="8">RNA polymerase subunit sigma-70</fullName>
    </submittedName>
</protein>
<dbReference type="InterPro" id="IPR013324">
    <property type="entry name" value="RNA_pol_sigma_r3/r4-like"/>
</dbReference>
<dbReference type="SUPFAM" id="SSF88946">
    <property type="entry name" value="Sigma2 domain of RNA polymerase sigma factors"/>
    <property type="match status" value="1"/>
</dbReference>
<dbReference type="InterPro" id="IPR000943">
    <property type="entry name" value="RNA_pol_sigma70"/>
</dbReference>
<reference evidence="8 9" key="1">
    <citation type="submission" date="2016-08" db="EMBL/GenBank/DDBJ databases">
        <title>Novel Firmicute Genomes.</title>
        <authorList>
            <person name="Poppleton D.I."/>
            <person name="Gribaldo S."/>
        </authorList>
    </citation>
    <scope>NUCLEOTIDE SEQUENCE [LARGE SCALE GENOMIC DNA]</scope>
    <source>
        <strain evidence="8 9">RAOx-1</strain>
    </source>
</reference>
<dbReference type="PANTHER" id="PTHR30385">
    <property type="entry name" value="SIGMA FACTOR F FLAGELLAR"/>
    <property type="match status" value="1"/>
</dbReference>
<dbReference type="PANTHER" id="PTHR30385:SF4">
    <property type="entry name" value="RNA POLYMERASE SIGMA-E FACTOR"/>
    <property type="match status" value="1"/>
</dbReference>
<dbReference type="InterPro" id="IPR007627">
    <property type="entry name" value="RNA_pol_sigma70_r2"/>
</dbReference>
<feature type="domain" description="RNA polymerase sigma-70 region 3" evidence="5">
    <location>
        <begin position="109"/>
        <end position="177"/>
    </location>
</feature>
<evidence type="ECO:0000313" key="8">
    <source>
        <dbReference type="EMBL" id="RKD22632.1"/>
    </source>
</evidence>
<dbReference type="InterPro" id="IPR013325">
    <property type="entry name" value="RNA_pol_sigma_r2"/>
</dbReference>
<feature type="domain" description="RNA polymerase sigma-70 region 4" evidence="7">
    <location>
        <begin position="196"/>
        <end position="245"/>
    </location>
</feature>
<dbReference type="OrthoDB" id="9809557at2"/>
<dbReference type="Proteomes" id="UP000284219">
    <property type="component" value="Unassembled WGS sequence"/>
</dbReference>
<keyword evidence="1" id="KW-0805">Transcription regulation</keyword>
<dbReference type="PRINTS" id="PR00046">
    <property type="entry name" value="SIGMA70FCT"/>
</dbReference>
<dbReference type="Pfam" id="PF04539">
    <property type="entry name" value="Sigma70_r3"/>
    <property type="match status" value="1"/>
</dbReference>
<dbReference type="InterPro" id="IPR036388">
    <property type="entry name" value="WH-like_DNA-bd_sf"/>
</dbReference>
<comment type="caution">
    <text evidence="8">The sequence shown here is derived from an EMBL/GenBank/DDBJ whole genome shotgun (WGS) entry which is preliminary data.</text>
</comment>
<gene>
    <name evidence="8" type="ORF">BEP19_10245</name>
</gene>
<dbReference type="Gene3D" id="1.10.1740.10">
    <property type="match status" value="1"/>
</dbReference>
<evidence type="ECO:0000259" key="5">
    <source>
        <dbReference type="Pfam" id="PF04539"/>
    </source>
</evidence>
<dbReference type="InterPro" id="IPR007630">
    <property type="entry name" value="RNA_pol_sigma70_r4"/>
</dbReference>
<dbReference type="RefSeq" id="WP_120190108.1">
    <property type="nucleotide sequence ID" value="NZ_MCHY01000009.1"/>
</dbReference>
<dbReference type="AlphaFoldDB" id="A0A419SFR8"/>
<dbReference type="GO" id="GO:0003677">
    <property type="term" value="F:DNA binding"/>
    <property type="evidence" value="ECO:0007669"/>
    <property type="project" value="UniProtKB-KW"/>
</dbReference>
<evidence type="ECO:0000313" key="9">
    <source>
        <dbReference type="Proteomes" id="UP000284219"/>
    </source>
</evidence>
<dbReference type="CDD" id="cd06171">
    <property type="entry name" value="Sigma70_r4"/>
    <property type="match status" value="1"/>
</dbReference>
<dbReference type="GO" id="GO:0016987">
    <property type="term" value="F:sigma factor activity"/>
    <property type="evidence" value="ECO:0007669"/>
    <property type="project" value="UniProtKB-KW"/>
</dbReference>
<dbReference type="Pfam" id="PF04545">
    <property type="entry name" value="Sigma70_r4"/>
    <property type="match status" value="1"/>
</dbReference>
<organism evidence="8 9">
    <name type="scientific">Ammoniphilus oxalaticus</name>
    <dbReference type="NCBI Taxonomy" id="66863"/>
    <lineage>
        <taxon>Bacteria</taxon>
        <taxon>Bacillati</taxon>
        <taxon>Bacillota</taxon>
        <taxon>Bacilli</taxon>
        <taxon>Bacillales</taxon>
        <taxon>Paenibacillaceae</taxon>
        <taxon>Aneurinibacillus group</taxon>
        <taxon>Ammoniphilus</taxon>
    </lineage>
</organism>